<evidence type="ECO:0000256" key="2">
    <source>
        <dbReference type="ARBA" id="ARBA00022803"/>
    </source>
</evidence>
<keyword evidence="2" id="KW-0802">TPR repeat</keyword>
<dbReference type="OrthoDB" id="496827at2759"/>
<proteinExistence type="predicted"/>
<name>A0A2R5GRT9_9STRA</name>
<gene>
    <name evidence="3" type="ORF">FCC1311_098152</name>
</gene>
<keyword evidence="1" id="KW-0677">Repeat</keyword>
<evidence type="ECO:0000313" key="3">
    <source>
        <dbReference type="EMBL" id="GBG33592.1"/>
    </source>
</evidence>
<dbReference type="AlphaFoldDB" id="A0A2R5GRT9"/>
<dbReference type="Gene3D" id="1.25.40.10">
    <property type="entry name" value="Tetratricopeptide repeat domain"/>
    <property type="match status" value="1"/>
</dbReference>
<dbReference type="PANTHER" id="PTHR22904">
    <property type="entry name" value="TPR REPEAT CONTAINING PROTEIN"/>
    <property type="match status" value="1"/>
</dbReference>
<dbReference type="GO" id="GO:0051879">
    <property type="term" value="F:Hsp90 protein binding"/>
    <property type="evidence" value="ECO:0007669"/>
    <property type="project" value="TreeGrafter"/>
</dbReference>
<evidence type="ECO:0000313" key="4">
    <source>
        <dbReference type="Proteomes" id="UP000241890"/>
    </source>
</evidence>
<dbReference type="InParanoid" id="A0A2R5GRT9"/>
<reference evidence="3 4" key="1">
    <citation type="submission" date="2017-12" db="EMBL/GenBank/DDBJ databases">
        <title>Sequencing, de novo assembly and annotation of complete genome of a new Thraustochytrid species, strain FCC1311.</title>
        <authorList>
            <person name="Sedici K."/>
            <person name="Godart F."/>
            <person name="Aiese Cigliano R."/>
            <person name="Sanseverino W."/>
            <person name="Barakat M."/>
            <person name="Ortet P."/>
            <person name="Marechal E."/>
            <person name="Cagnac O."/>
            <person name="Amato A."/>
        </authorList>
    </citation>
    <scope>NUCLEOTIDE SEQUENCE [LARGE SCALE GENOMIC DNA]</scope>
</reference>
<dbReference type="InterPro" id="IPR011990">
    <property type="entry name" value="TPR-like_helical_dom_sf"/>
</dbReference>
<dbReference type="InterPro" id="IPR019734">
    <property type="entry name" value="TPR_rpt"/>
</dbReference>
<organism evidence="3 4">
    <name type="scientific">Hondaea fermentalgiana</name>
    <dbReference type="NCBI Taxonomy" id="2315210"/>
    <lineage>
        <taxon>Eukaryota</taxon>
        <taxon>Sar</taxon>
        <taxon>Stramenopiles</taxon>
        <taxon>Bigyra</taxon>
        <taxon>Labyrinthulomycetes</taxon>
        <taxon>Thraustochytrida</taxon>
        <taxon>Thraustochytriidae</taxon>
        <taxon>Hondaea</taxon>
    </lineage>
</organism>
<sequence>MSGAAPLMAEGQAALAQLKAHGGGGGVDESERDVVAVIVPADVSEPVREVTVHQAKGKALGCFVDFCKDHFSRQVLSGNQLDTYRKQVQEQAKNQEVSEEMIKNLAARTMVDMVVLHPNRPDTGFVSVNMYVDDKGIAKELPMNPRASAIVAACGQSTQVLGDAFIGKQFDDEDGFYRLDFFAKDLDTSLPWMKFAGAYNQRNAGQQHQPSAAQLKQLAQKMSAKPPPTAAEKAAKHKEHVTSRNAIVLKEKGNRLFAAGKVPEALEAYGESLKLAGVTDISASADLAGFAESPIVHALLSNRSACLHKQGKYEEALENAQACARVRPKWPKAYGREAEALTSLGRFEEARGALTKALDLIKPEDPARAEFQTRLDKLPTSQD</sequence>
<protein>
    <submittedName>
        <fullName evidence="3">Small glutamine-rich tetratricopeptide repeat-containing protein</fullName>
    </submittedName>
</protein>
<dbReference type="PANTHER" id="PTHR22904:SF523">
    <property type="entry name" value="STRESS-INDUCED-PHOSPHOPROTEIN 1"/>
    <property type="match status" value="1"/>
</dbReference>
<dbReference type="EMBL" id="BEYU01000162">
    <property type="protein sequence ID" value="GBG33592.1"/>
    <property type="molecule type" value="Genomic_DNA"/>
</dbReference>
<keyword evidence="4" id="KW-1185">Reference proteome</keyword>
<accession>A0A2R5GRT9</accession>
<dbReference type="SUPFAM" id="SSF48452">
    <property type="entry name" value="TPR-like"/>
    <property type="match status" value="1"/>
</dbReference>
<comment type="caution">
    <text evidence="3">The sequence shown here is derived from an EMBL/GenBank/DDBJ whole genome shotgun (WGS) entry which is preliminary data.</text>
</comment>
<dbReference type="Proteomes" id="UP000241890">
    <property type="component" value="Unassembled WGS sequence"/>
</dbReference>
<evidence type="ECO:0000256" key="1">
    <source>
        <dbReference type="ARBA" id="ARBA00022737"/>
    </source>
</evidence>
<dbReference type="SMART" id="SM00028">
    <property type="entry name" value="TPR"/>
    <property type="match status" value="3"/>
</dbReference>